<dbReference type="KEGG" id="mca:MCA2546"/>
<dbReference type="Gene3D" id="3.40.50.150">
    <property type="entry name" value="Vaccinia Virus protein VP39"/>
    <property type="match status" value="1"/>
</dbReference>
<accession>Q604J3</accession>
<protein>
    <submittedName>
        <fullName evidence="2">Conserved domain protein</fullName>
    </submittedName>
</protein>
<dbReference type="eggNOG" id="COG2227">
    <property type="taxonomic scope" value="Bacteria"/>
</dbReference>
<dbReference type="SUPFAM" id="SSF53335">
    <property type="entry name" value="S-adenosyl-L-methionine-dependent methyltransferases"/>
    <property type="match status" value="1"/>
</dbReference>
<dbReference type="CDD" id="cd02440">
    <property type="entry name" value="AdoMet_MTases"/>
    <property type="match status" value="1"/>
</dbReference>
<evidence type="ECO:0000259" key="1">
    <source>
        <dbReference type="Pfam" id="PF08241"/>
    </source>
</evidence>
<name>Q604J3_METCA</name>
<feature type="domain" description="Methyltransferase type 11" evidence="1">
    <location>
        <begin position="59"/>
        <end position="143"/>
    </location>
</feature>
<dbReference type="EMBL" id="AE017282">
    <property type="protein sequence ID" value="AAU91393.1"/>
    <property type="molecule type" value="Genomic_DNA"/>
</dbReference>
<proteinExistence type="predicted"/>
<dbReference type="InterPro" id="IPR013216">
    <property type="entry name" value="Methyltransf_11"/>
</dbReference>
<gene>
    <name evidence="2" type="ordered locus">MCA2546</name>
</gene>
<evidence type="ECO:0000313" key="3">
    <source>
        <dbReference type="Proteomes" id="UP000006821"/>
    </source>
</evidence>
<evidence type="ECO:0000313" key="2">
    <source>
        <dbReference type="EMBL" id="AAU91393.1"/>
    </source>
</evidence>
<reference evidence="2 3" key="1">
    <citation type="journal article" date="2004" name="PLoS Biol.">
        <title>Genomic insights into methanotrophy: the complete genome sequence of Methylococcus capsulatus (Bath).</title>
        <authorList>
            <person name="Ward N.L."/>
            <person name="Larsen O."/>
            <person name="Sakwa J."/>
            <person name="Bruseth L."/>
            <person name="Khouri H.M."/>
            <person name="Durkin A.S."/>
            <person name="Dimitrov G."/>
            <person name="Jiang L."/>
            <person name="Scanlan D."/>
            <person name="Kang K.H."/>
            <person name="Lewis M.R."/>
            <person name="Nelson K.E."/>
            <person name="Methe B.A."/>
            <person name="Wu M."/>
            <person name="Heidelberg J.F."/>
            <person name="Paulsen I.T."/>
            <person name="Fouts D.E."/>
            <person name="Ravel J."/>
            <person name="Tettelin H."/>
            <person name="Ren Q."/>
            <person name="Read T.D."/>
            <person name="DeBoy R.T."/>
            <person name="Seshadri R."/>
            <person name="Salzberg S.L."/>
            <person name="Jensen H.B."/>
            <person name="Birkeland N.K."/>
            <person name="Nelson W.C."/>
            <person name="Dodson R.J."/>
            <person name="Grindhaug S.H."/>
            <person name="Holt I.E."/>
            <person name="Eidhammer I."/>
            <person name="Jonasen I."/>
            <person name="Vanaken S."/>
            <person name="Utterback T.R."/>
            <person name="Feldblyum T.V."/>
            <person name="Fraser C.M."/>
            <person name="Lillehaug J.R."/>
            <person name="Eisen J.A."/>
        </authorList>
    </citation>
    <scope>NUCLEOTIDE SEQUENCE [LARGE SCALE GENOMIC DNA]</scope>
    <source>
        <strain evidence="3">ATCC 33009 / NCIMB 11132 / Bath</strain>
    </source>
</reference>
<dbReference type="HOGENOM" id="CLU_993242_0_0_6"/>
<dbReference type="STRING" id="243233.MCA2546"/>
<dbReference type="Pfam" id="PF08241">
    <property type="entry name" value="Methyltransf_11"/>
    <property type="match status" value="1"/>
</dbReference>
<organism evidence="2 3">
    <name type="scientific">Methylococcus capsulatus (strain ATCC 33009 / NCIMB 11132 / Bath)</name>
    <dbReference type="NCBI Taxonomy" id="243233"/>
    <lineage>
        <taxon>Bacteria</taxon>
        <taxon>Pseudomonadati</taxon>
        <taxon>Pseudomonadota</taxon>
        <taxon>Gammaproteobacteria</taxon>
        <taxon>Methylococcales</taxon>
        <taxon>Methylococcaceae</taxon>
        <taxon>Methylococcus</taxon>
    </lineage>
</organism>
<dbReference type="AlphaFoldDB" id="Q604J3"/>
<dbReference type="GO" id="GO:0008757">
    <property type="term" value="F:S-adenosylmethionine-dependent methyltransferase activity"/>
    <property type="evidence" value="ECO:0007669"/>
    <property type="project" value="InterPro"/>
</dbReference>
<dbReference type="InterPro" id="IPR029063">
    <property type="entry name" value="SAM-dependent_MTases_sf"/>
</dbReference>
<dbReference type="Proteomes" id="UP000006821">
    <property type="component" value="Chromosome"/>
</dbReference>
<sequence>MNREDPIPMGELVIKAANGRFHVDERQRPDSLLIDEIILQELVAFLERYFERGGSGRLLDAGAGSRPYLPVYKEFFASVVSIDIPGSPHGIAGLDVAGTLHRLPFGDGAFDCILCTEVFEHLHDPFLAMKECSRVLKHGGRMFMSTPFFNPLHEIPHDYYRFTPFAIRHIAACSGLRVVAIGQKGGEGAFALMYVTYLWMRFWLKLSERLGNASPFLGSLLTRLTIVLPQRLYLGLWKRRDGQGDAVVCDEVSVGKFSPITLGYTAVLEKNVAPVVAEME</sequence>